<accession>A0A5D4H925</accession>
<name>A0A5D4H925_9SPHI</name>
<comment type="caution">
    <text evidence="1">The sequence shown here is derived from an EMBL/GenBank/DDBJ whole genome shotgun (WGS) entry which is preliminary data.</text>
</comment>
<dbReference type="EMBL" id="VTAV01000006">
    <property type="protein sequence ID" value="TYR35925.1"/>
    <property type="molecule type" value="Genomic_DNA"/>
</dbReference>
<dbReference type="RefSeq" id="WP_148919244.1">
    <property type="nucleotide sequence ID" value="NZ_VTAV01000006.1"/>
</dbReference>
<keyword evidence="2" id="KW-1185">Reference proteome</keyword>
<protein>
    <submittedName>
        <fullName evidence="1">Uncharacterized protein</fullName>
    </submittedName>
</protein>
<reference evidence="1 2" key="1">
    <citation type="submission" date="2019-08" db="EMBL/GenBank/DDBJ databases">
        <title>Phlebobacter frassis gen. nov. sp. nov., a new member of family Sphingobacteriaceae isolated from sand fly rearing media.</title>
        <authorList>
            <person name="Kakumanu M.L."/>
            <person name="Marayati B.F."/>
            <person name="Wada-Katsumata A."/>
            <person name="Wasserberg G."/>
            <person name="Schal C."/>
            <person name="Apperson C.S."/>
            <person name="Ponnusamy L."/>
        </authorList>
    </citation>
    <scope>NUCLEOTIDE SEQUENCE [LARGE SCALE GENOMIC DNA]</scope>
    <source>
        <strain evidence="1 2">SSI9</strain>
    </source>
</reference>
<gene>
    <name evidence="1" type="ORF">FXV77_10780</name>
</gene>
<evidence type="ECO:0000313" key="2">
    <source>
        <dbReference type="Proteomes" id="UP000322362"/>
    </source>
</evidence>
<organism evidence="1 2">
    <name type="scientific">Sphingobacterium phlebotomi</name>
    <dbReference type="NCBI Taxonomy" id="2605433"/>
    <lineage>
        <taxon>Bacteria</taxon>
        <taxon>Pseudomonadati</taxon>
        <taxon>Bacteroidota</taxon>
        <taxon>Sphingobacteriia</taxon>
        <taxon>Sphingobacteriales</taxon>
        <taxon>Sphingobacteriaceae</taxon>
        <taxon>Sphingobacterium</taxon>
    </lineage>
</organism>
<dbReference type="AlphaFoldDB" id="A0A5D4H925"/>
<dbReference type="Proteomes" id="UP000322362">
    <property type="component" value="Unassembled WGS sequence"/>
</dbReference>
<proteinExistence type="predicted"/>
<evidence type="ECO:0000313" key="1">
    <source>
        <dbReference type="EMBL" id="TYR35925.1"/>
    </source>
</evidence>
<sequence>MKKNLFILVIILLILPYIGVSQSALTTPEKSSKIYVAGVSKNEDAINAVDKLVDDLKDWSYWEVKSAKDEADFILKIDIETSKGVTLTSWGGTSYSLIAQIIDKSGDILWESSQYKASPNGTNGFNAANAVVKKFMRALKKKFKE</sequence>